<evidence type="ECO:0000256" key="1">
    <source>
        <dbReference type="ARBA" id="ARBA00010456"/>
    </source>
</evidence>
<proteinExistence type="inferred from homology"/>
<name>A0A543AWF5_9ACTN</name>
<evidence type="ECO:0000313" key="9">
    <source>
        <dbReference type="EMBL" id="TQL76903.1"/>
    </source>
</evidence>
<accession>A0A543AWF5</accession>
<evidence type="ECO:0000256" key="5">
    <source>
        <dbReference type="ARBA" id="ARBA00022679"/>
    </source>
</evidence>
<sequence>MLAGLPPAERSTWTGGSGLAMHLAAGARKPCESTPCPSPDRRLSVSGWWPQPGEAGPTERAGAMIGDVTAHISAQPGDIAETVLMPGDPLRAKWIAETYLTDPVCYSSVRNMYGYTGEYRGHRISIQGSGMGMPSASIYAHELLAEYGVKTLVRVGSAGALAEKLQLRDVVAGIGAASESSMNRMRFEGMIDYAPVADFGLLRDSVDIAEQQGKNIHVGQILSGDVFYSERPDLYRKLAEYGVLAVEMEAAALYTLAAKFDARALALVTISDHLVHETHLSSEDRERSFADMVEIALAAVTK</sequence>
<dbReference type="Gene3D" id="3.40.50.1580">
    <property type="entry name" value="Nucleoside phosphorylase domain"/>
    <property type="match status" value="1"/>
</dbReference>
<dbReference type="InterPro" id="IPR004402">
    <property type="entry name" value="DeoD-type"/>
</dbReference>
<protein>
    <recommendedName>
        <fullName evidence="3">Uridine phosphorylase</fullName>
        <ecNumber evidence="2">2.4.2.3</ecNumber>
    </recommendedName>
</protein>
<dbReference type="AlphaFoldDB" id="A0A543AWF5"/>
<feature type="domain" description="Nucleoside phosphorylase" evidence="8">
    <location>
        <begin position="83"/>
        <end position="292"/>
    </location>
</feature>
<dbReference type="GO" id="GO:0004850">
    <property type="term" value="F:uridine phosphorylase activity"/>
    <property type="evidence" value="ECO:0007669"/>
    <property type="project" value="UniProtKB-EC"/>
</dbReference>
<dbReference type="GO" id="GO:0004731">
    <property type="term" value="F:purine-nucleoside phosphorylase activity"/>
    <property type="evidence" value="ECO:0007669"/>
    <property type="project" value="InterPro"/>
</dbReference>
<comment type="caution">
    <text evidence="9">The sequence shown here is derived from an EMBL/GenBank/DDBJ whole genome shotgun (WGS) entry which is preliminary data.</text>
</comment>
<comment type="similarity">
    <text evidence="1">Belongs to the PNP/UDP phosphorylase family.</text>
</comment>
<dbReference type="FunCoup" id="A0A543AWF5">
    <property type="interactions" value="104"/>
</dbReference>
<dbReference type="PROSITE" id="PS01232">
    <property type="entry name" value="PNP_UDP_1"/>
    <property type="match status" value="1"/>
</dbReference>
<dbReference type="PANTHER" id="PTHR43691">
    <property type="entry name" value="URIDINE PHOSPHORYLASE"/>
    <property type="match status" value="1"/>
</dbReference>
<dbReference type="CDD" id="cd09006">
    <property type="entry name" value="PNP_EcPNPI-like"/>
    <property type="match status" value="1"/>
</dbReference>
<dbReference type="NCBIfam" id="NF004489">
    <property type="entry name" value="PRK05819.1"/>
    <property type="match status" value="1"/>
</dbReference>
<dbReference type="EMBL" id="VFOW01000001">
    <property type="protein sequence ID" value="TQL76903.1"/>
    <property type="molecule type" value="Genomic_DNA"/>
</dbReference>
<evidence type="ECO:0000259" key="8">
    <source>
        <dbReference type="Pfam" id="PF01048"/>
    </source>
</evidence>
<keyword evidence="10" id="KW-1185">Reference proteome</keyword>
<keyword evidence="5" id="KW-0808">Transferase</keyword>
<organism evidence="9 10">
    <name type="scientific">Stackebrandtia endophytica</name>
    <dbReference type="NCBI Taxonomy" id="1496996"/>
    <lineage>
        <taxon>Bacteria</taxon>
        <taxon>Bacillati</taxon>
        <taxon>Actinomycetota</taxon>
        <taxon>Actinomycetes</taxon>
        <taxon>Glycomycetales</taxon>
        <taxon>Glycomycetaceae</taxon>
        <taxon>Stackebrandtia</taxon>
    </lineage>
</organism>
<evidence type="ECO:0000256" key="2">
    <source>
        <dbReference type="ARBA" id="ARBA00011888"/>
    </source>
</evidence>
<evidence type="ECO:0000256" key="3">
    <source>
        <dbReference type="ARBA" id="ARBA00021980"/>
    </source>
</evidence>
<evidence type="ECO:0000313" key="10">
    <source>
        <dbReference type="Proteomes" id="UP000317043"/>
    </source>
</evidence>
<dbReference type="InterPro" id="IPR035994">
    <property type="entry name" value="Nucleoside_phosphorylase_sf"/>
</dbReference>
<dbReference type="InterPro" id="IPR000845">
    <property type="entry name" value="Nucleoside_phosphorylase_d"/>
</dbReference>
<evidence type="ECO:0000256" key="7">
    <source>
        <dbReference type="SAM" id="MobiDB-lite"/>
    </source>
</evidence>
<evidence type="ECO:0000256" key="4">
    <source>
        <dbReference type="ARBA" id="ARBA00022676"/>
    </source>
</evidence>
<dbReference type="PANTHER" id="PTHR43691:SF11">
    <property type="entry name" value="FI09636P-RELATED"/>
    <property type="match status" value="1"/>
</dbReference>
<dbReference type="InterPro" id="IPR018016">
    <property type="entry name" value="Nucleoside_phosphorylase_CS"/>
</dbReference>
<feature type="region of interest" description="Disordered" evidence="7">
    <location>
        <begin position="29"/>
        <end position="57"/>
    </location>
</feature>
<keyword evidence="4" id="KW-0328">Glycosyltransferase</keyword>
<dbReference type="Proteomes" id="UP000317043">
    <property type="component" value="Unassembled WGS sequence"/>
</dbReference>
<dbReference type="GO" id="GO:0006152">
    <property type="term" value="P:purine nucleoside catabolic process"/>
    <property type="evidence" value="ECO:0007669"/>
    <property type="project" value="TreeGrafter"/>
</dbReference>
<dbReference type="SUPFAM" id="SSF53167">
    <property type="entry name" value="Purine and uridine phosphorylases"/>
    <property type="match status" value="1"/>
</dbReference>
<dbReference type="InParanoid" id="A0A543AWF5"/>
<dbReference type="GO" id="GO:0005829">
    <property type="term" value="C:cytosol"/>
    <property type="evidence" value="ECO:0007669"/>
    <property type="project" value="TreeGrafter"/>
</dbReference>
<gene>
    <name evidence="9" type="ORF">FB566_2447</name>
</gene>
<evidence type="ECO:0000256" key="6">
    <source>
        <dbReference type="ARBA" id="ARBA00048447"/>
    </source>
</evidence>
<dbReference type="HAMAP" id="MF_01627">
    <property type="entry name" value="Pur_nucleosid_phosp"/>
    <property type="match status" value="1"/>
</dbReference>
<dbReference type="Pfam" id="PF01048">
    <property type="entry name" value="PNP_UDP_1"/>
    <property type="match status" value="1"/>
</dbReference>
<dbReference type="EC" id="2.4.2.3" evidence="2"/>
<comment type="catalytic activity">
    <reaction evidence="6">
        <text>uridine + phosphate = alpha-D-ribose 1-phosphate + uracil</text>
        <dbReference type="Rhea" id="RHEA:24388"/>
        <dbReference type="ChEBI" id="CHEBI:16704"/>
        <dbReference type="ChEBI" id="CHEBI:17568"/>
        <dbReference type="ChEBI" id="CHEBI:43474"/>
        <dbReference type="ChEBI" id="CHEBI:57720"/>
        <dbReference type="EC" id="2.4.2.3"/>
    </reaction>
</comment>
<dbReference type="NCBIfam" id="TIGR00107">
    <property type="entry name" value="deoD"/>
    <property type="match status" value="1"/>
</dbReference>
<reference evidence="9 10" key="1">
    <citation type="submission" date="2019-06" db="EMBL/GenBank/DDBJ databases">
        <title>Sequencing the genomes of 1000 actinobacteria strains.</title>
        <authorList>
            <person name="Klenk H.-P."/>
        </authorList>
    </citation>
    <scope>NUCLEOTIDE SEQUENCE [LARGE SCALE GENOMIC DNA]</scope>
    <source>
        <strain evidence="9 10">DSM 45928</strain>
    </source>
</reference>